<feature type="compositionally biased region" description="Polar residues" evidence="2">
    <location>
        <begin position="172"/>
        <end position="195"/>
    </location>
</feature>
<dbReference type="EMBL" id="CASHTH010003726">
    <property type="protein sequence ID" value="CAI8048361.1"/>
    <property type="molecule type" value="Genomic_DNA"/>
</dbReference>
<feature type="compositionally biased region" description="Acidic residues" evidence="2">
    <location>
        <begin position="580"/>
        <end position="591"/>
    </location>
</feature>
<keyword evidence="4" id="KW-1185">Reference proteome</keyword>
<dbReference type="PANTHER" id="PTHR12372:SF7">
    <property type="entry name" value="PROTEIN PECANEX"/>
    <property type="match status" value="1"/>
</dbReference>
<keyword evidence="1" id="KW-0812">Transmembrane</keyword>
<evidence type="ECO:0000256" key="2">
    <source>
        <dbReference type="SAM" id="MobiDB-lite"/>
    </source>
</evidence>
<feature type="compositionally biased region" description="Basic and acidic residues" evidence="2">
    <location>
        <begin position="115"/>
        <end position="137"/>
    </location>
</feature>
<keyword evidence="1" id="KW-0472">Membrane</keyword>
<sequence>MAITGFSAVLYYGIFASITGGYVPYRVKNWWLVVFHLYLFLSFIILPLIVALAAVDHWLGWTLYGVVICATFLVIKIINFHLHKALDMNPEEDEDEGGEKTGGEEEEKEGEGVNEEEKVEKGASEEEEGERKELGLDGKLVEQLLPGQVAVEVGEKREGEEEERLNNHRDSASTLGQSSTYQSSQETAELQLVSSGTRADEEEEERREGGATAVESLLGMIEAEVEVRLGNQGGDSPPGTAKSDDALVIRVDTSSGTEPGLKQGSDGAEKTDENMETEGGSLSQPPRSGVLSGLPHSAEWLQHSNSSIGLMSPMHHSSTSPLQSSRNVQSYFSAMHPGIAGGSRSNTLTVRPSGLQRSVSLPLSRERTPPVLNQTASEVAGNMEGEPVVLLRSSPMREEPGSSAVELEPPTFAYRRRGALRTRRAFSQEVPHLSPYFRPRNQSAGAVSSAAGVHRAGMLSGSETTRVTLDEEEEERDEEKTKGAEDEDEPNPLVESVKHKLLEQGHLSLLDVVEKMPTTLHESIVTDNVSRSCLETITGRVPELQLGHLAHSDGDSSRGAIHWFEVSGEWNFYVFRSDQEPDEEEEEEEEPEIPHRVDSDLFMDRIHQEMLSRYGLDLGNLYPSTTPPHP</sequence>
<feature type="transmembrane region" description="Helical" evidence="1">
    <location>
        <begin position="6"/>
        <end position="23"/>
    </location>
</feature>
<feature type="compositionally biased region" description="Basic and acidic residues" evidence="2">
    <location>
        <begin position="153"/>
        <end position="171"/>
    </location>
</feature>
<dbReference type="AlphaFoldDB" id="A0AA35TIT9"/>
<feature type="region of interest" description="Disordered" evidence="2">
    <location>
        <begin position="578"/>
        <end position="598"/>
    </location>
</feature>
<keyword evidence="1" id="KW-1133">Transmembrane helix</keyword>
<feature type="region of interest" description="Disordered" evidence="2">
    <location>
        <begin position="89"/>
        <end position="137"/>
    </location>
</feature>
<feature type="compositionally biased region" description="Acidic residues" evidence="2">
    <location>
        <begin position="104"/>
        <end position="114"/>
    </location>
</feature>
<organism evidence="3 4">
    <name type="scientific">Geodia barretti</name>
    <name type="common">Barrett's horny sponge</name>
    <dbReference type="NCBI Taxonomy" id="519541"/>
    <lineage>
        <taxon>Eukaryota</taxon>
        <taxon>Metazoa</taxon>
        <taxon>Porifera</taxon>
        <taxon>Demospongiae</taxon>
        <taxon>Heteroscleromorpha</taxon>
        <taxon>Tetractinellida</taxon>
        <taxon>Astrophorina</taxon>
        <taxon>Geodiidae</taxon>
        <taxon>Geodia</taxon>
    </lineage>
</organism>
<gene>
    <name evidence="3" type="ORF">GBAR_LOCUS26691</name>
</gene>
<feature type="transmembrane region" description="Helical" evidence="1">
    <location>
        <begin position="30"/>
        <end position="55"/>
    </location>
</feature>
<name>A0AA35TIT9_GEOBA</name>
<proteinExistence type="inferred from homology"/>
<reference evidence="3" key="1">
    <citation type="submission" date="2023-03" db="EMBL/GenBank/DDBJ databases">
        <authorList>
            <person name="Steffen K."/>
            <person name="Cardenas P."/>
        </authorList>
    </citation>
    <scope>NUCLEOTIDE SEQUENCE</scope>
</reference>
<dbReference type="Proteomes" id="UP001174909">
    <property type="component" value="Unassembled WGS sequence"/>
</dbReference>
<feature type="region of interest" description="Disordered" evidence="2">
    <location>
        <begin position="150"/>
        <end position="213"/>
    </location>
</feature>
<dbReference type="InterPro" id="IPR039797">
    <property type="entry name" value="Pecanex"/>
</dbReference>
<feature type="transmembrane region" description="Helical" evidence="1">
    <location>
        <begin position="61"/>
        <end position="78"/>
    </location>
</feature>
<comment type="subcellular location">
    <subcellularLocation>
        <location evidence="1">Membrane</location>
        <topology evidence="1">Multi-pass membrane protein</topology>
    </subcellularLocation>
</comment>
<comment type="caution">
    <text evidence="3">The sequence shown here is derived from an EMBL/GenBank/DDBJ whole genome shotgun (WGS) entry which is preliminary data.</text>
</comment>
<feature type="region of interest" description="Disordered" evidence="2">
    <location>
        <begin position="452"/>
        <end position="492"/>
    </location>
</feature>
<evidence type="ECO:0000256" key="1">
    <source>
        <dbReference type="RuleBase" id="RU367089"/>
    </source>
</evidence>
<comment type="similarity">
    <text evidence="1">Belongs to the pecanex family.</text>
</comment>
<accession>A0AA35TIT9</accession>
<evidence type="ECO:0000313" key="3">
    <source>
        <dbReference type="EMBL" id="CAI8048361.1"/>
    </source>
</evidence>
<protein>
    <recommendedName>
        <fullName evidence="1">Pecanex-like protein</fullName>
    </recommendedName>
</protein>
<dbReference type="GO" id="GO:0016020">
    <property type="term" value="C:membrane"/>
    <property type="evidence" value="ECO:0007669"/>
    <property type="project" value="UniProtKB-SubCell"/>
</dbReference>
<feature type="region of interest" description="Disordered" evidence="2">
    <location>
        <begin position="251"/>
        <end position="295"/>
    </location>
</feature>
<feature type="non-terminal residue" evidence="3">
    <location>
        <position position="630"/>
    </location>
</feature>
<dbReference type="PANTHER" id="PTHR12372">
    <property type="entry name" value="PECANEX"/>
    <property type="match status" value="1"/>
</dbReference>
<evidence type="ECO:0000313" key="4">
    <source>
        <dbReference type="Proteomes" id="UP001174909"/>
    </source>
</evidence>
<comment type="caution">
    <text evidence="1">Lacks conserved residue(s) required for the propagation of feature annotation.</text>
</comment>